<dbReference type="Proteomes" id="UP000326757">
    <property type="component" value="Unassembled WGS sequence"/>
</dbReference>
<protein>
    <submittedName>
        <fullName evidence="1">Uncharacterized protein</fullName>
    </submittedName>
</protein>
<sequence>MFTMTSSTTSSIIAAPTSITPTLVCCMLAEERIANVVPKDVEHSDAPAEKAASGVGYIVPELLENG</sequence>
<comment type="caution">
    <text evidence="1">The sequence shown here is derived from an EMBL/GenBank/DDBJ whole genome shotgun (WGS) entry which is preliminary data.</text>
</comment>
<name>A0A5N6KLI1_MONLA</name>
<dbReference type="AlphaFoldDB" id="A0A5N6KLI1"/>
<keyword evidence="2" id="KW-1185">Reference proteome</keyword>
<organism evidence="1 2">
    <name type="scientific">Monilinia laxa</name>
    <name type="common">Brown rot fungus</name>
    <name type="synonym">Sclerotinia laxa</name>
    <dbReference type="NCBI Taxonomy" id="61186"/>
    <lineage>
        <taxon>Eukaryota</taxon>
        <taxon>Fungi</taxon>
        <taxon>Dikarya</taxon>
        <taxon>Ascomycota</taxon>
        <taxon>Pezizomycotina</taxon>
        <taxon>Leotiomycetes</taxon>
        <taxon>Helotiales</taxon>
        <taxon>Sclerotiniaceae</taxon>
        <taxon>Monilinia</taxon>
    </lineage>
</organism>
<dbReference type="OrthoDB" id="10494863at2759"/>
<evidence type="ECO:0000313" key="1">
    <source>
        <dbReference type="EMBL" id="KAB8304481.1"/>
    </source>
</evidence>
<proteinExistence type="predicted"/>
<reference evidence="1 2" key="1">
    <citation type="submission" date="2019-06" db="EMBL/GenBank/DDBJ databases">
        <title>Genome Sequence of the Brown Rot Fungal Pathogen Monilinia laxa.</title>
        <authorList>
            <person name="De Miccolis Angelini R.M."/>
            <person name="Landi L."/>
            <person name="Abate D."/>
            <person name="Pollastro S."/>
            <person name="Romanazzi G."/>
            <person name="Faretra F."/>
        </authorList>
    </citation>
    <scope>NUCLEOTIDE SEQUENCE [LARGE SCALE GENOMIC DNA]</scope>
    <source>
        <strain evidence="1 2">Mlax316</strain>
    </source>
</reference>
<accession>A0A5N6KLI1</accession>
<gene>
    <name evidence="1" type="ORF">EYC80_003872</name>
</gene>
<dbReference type="EMBL" id="VIGI01000001">
    <property type="protein sequence ID" value="KAB8304481.1"/>
    <property type="molecule type" value="Genomic_DNA"/>
</dbReference>
<evidence type="ECO:0000313" key="2">
    <source>
        <dbReference type="Proteomes" id="UP000326757"/>
    </source>
</evidence>